<evidence type="ECO:0000313" key="1">
    <source>
        <dbReference type="EMBL" id="EQB57816.1"/>
    </source>
</evidence>
<dbReference type="Proteomes" id="UP000015530">
    <property type="component" value="Unassembled WGS sequence"/>
</dbReference>
<reference evidence="2" key="1">
    <citation type="journal article" date="2013" name="Mol. Plant Microbe Interact.">
        <title>Global aspects of pacC regulation of pathogenicity genes in Colletotrichum gloeosporioides as revealed by transcriptome analysis.</title>
        <authorList>
            <person name="Alkan N."/>
            <person name="Meng X."/>
            <person name="Friedlander G."/>
            <person name="Reuveni E."/>
            <person name="Sukno S."/>
            <person name="Sherman A."/>
            <person name="Thon M."/>
            <person name="Fluhr R."/>
            <person name="Prusky D."/>
        </authorList>
    </citation>
    <scope>NUCLEOTIDE SEQUENCE [LARGE SCALE GENOMIC DNA]</scope>
    <source>
        <strain evidence="2">Cg-14</strain>
    </source>
</reference>
<comment type="caution">
    <text evidence="1">The sequence shown here is derived from an EMBL/GenBank/DDBJ whole genome shotgun (WGS) entry which is preliminary data.</text>
</comment>
<dbReference type="AlphaFoldDB" id="T0M226"/>
<name>T0M226_COLGC</name>
<sequence length="113" mass="12045">MCTWVVVVYGHLTSELGARLRLFPLALADGAGDAAGADTADGFLLKFSLFDIELSDRISGGCPDELELVGRANEWRGNLLFPPDDPLGMGMPAETSPLTLLGMPVMPSLLRGR</sequence>
<accession>T0M226</accession>
<gene>
    <name evidence="1" type="ORF">CGLO_02010</name>
</gene>
<organism evidence="1 2">
    <name type="scientific">Colletotrichum gloeosporioides (strain Cg-14)</name>
    <name type="common">Anthracnose fungus</name>
    <name type="synonym">Glomerella cingulata</name>
    <dbReference type="NCBI Taxonomy" id="1237896"/>
    <lineage>
        <taxon>Eukaryota</taxon>
        <taxon>Fungi</taxon>
        <taxon>Dikarya</taxon>
        <taxon>Ascomycota</taxon>
        <taxon>Pezizomycotina</taxon>
        <taxon>Sordariomycetes</taxon>
        <taxon>Hypocreomycetidae</taxon>
        <taxon>Glomerellales</taxon>
        <taxon>Glomerellaceae</taxon>
        <taxon>Colletotrichum</taxon>
        <taxon>Colletotrichum gloeosporioides species complex</taxon>
    </lineage>
</organism>
<evidence type="ECO:0000313" key="2">
    <source>
        <dbReference type="Proteomes" id="UP000015530"/>
    </source>
</evidence>
<proteinExistence type="predicted"/>
<dbReference type="EMBL" id="AMYD01000415">
    <property type="protein sequence ID" value="EQB57816.1"/>
    <property type="molecule type" value="Genomic_DNA"/>
</dbReference>
<dbReference type="HOGENOM" id="CLU_2133307_0_0_1"/>
<protein>
    <submittedName>
        <fullName evidence="1">Uncharacterized protein</fullName>
    </submittedName>
</protein>